<dbReference type="AlphaFoldDB" id="A0A133V4R6"/>
<evidence type="ECO:0000313" key="1">
    <source>
        <dbReference type="EMBL" id="KXB01435.1"/>
    </source>
</evidence>
<sequence length="120" mass="12339">SGPSSASGRLVLTPEPEDLPLGICTSSGTFGHSLSFGKADAVAVVSEESSIADAAATAVGNEVEGEDVESSVKRGLDRADDLPEIEGCLIVRDDFVGVVGSLPEMSTLPEGREVLPRELL</sequence>
<gene>
    <name evidence="1" type="ORF">AKJ41_01440</name>
</gene>
<protein>
    <submittedName>
        <fullName evidence="1">Uncharacterized protein</fullName>
    </submittedName>
</protein>
<comment type="caution">
    <text evidence="1">The sequence shown here is derived from an EMBL/GenBank/DDBJ whole genome shotgun (WGS) entry which is preliminary data.</text>
</comment>
<keyword evidence="2" id="KW-1185">Reference proteome</keyword>
<feature type="non-terminal residue" evidence="1">
    <location>
        <position position="1"/>
    </location>
</feature>
<evidence type="ECO:0000313" key="2">
    <source>
        <dbReference type="Proteomes" id="UP000070344"/>
    </source>
</evidence>
<accession>A0A133V4R6</accession>
<dbReference type="Proteomes" id="UP000070344">
    <property type="component" value="Unassembled WGS sequence"/>
</dbReference>
<proteinExistence type="predicted"/>
<reference evidence="1 2" key="1">
    <citation type="journal article" date="2016" name="Sci. Rep.">
        <title>Metabolic traits of an uncultured archaeal lineage -MSBL1- from brine pools of the Red Sea.</title>
        <authorList>
            <person name="Mwirichia R."/>
            <person name="Alam I."/>
            <person name="Rashid M."/>
            <person name="Vinu M."/>
            <person name="Ba-Alawi W."/>
            <person name="Anthony Kamau A."/>
            <person name="Kamanda Ngugi D."/>
            <person name="Goker M."/>
            <person name="Klenk H.P."/>
            <person name="Bajic V."/>
            <person name="Stingl U."/>
        </authorList>
    </citation>
    <scope>NUCLEOTIDE SEQUENCE [LARGE SCALE GENOMIC DNA]</scope>
    <source>
        <strain evidence="1">SCGC-AAA259O05</strain>
    </source>
</reference>
<dbReference type="SUPFAM" id="SSF143631">
    <property type="entry name" value="ApbE-like"/>
    <property type="match status" value="1"/>
</dbReference>
<dbReference type="Gene3D" id="3.10.520.10">
    <property type="entry name" value="ApbE-like domains"/>
    <property type="match status" value="1"/>
</dbReference>
<name>A0A133V4R6_9EURY</name>
<dbReference type="InterPro" id="IPR003374">
    <property type="entry name" value="ApbE-like_sf"/>
</dbReference>
<organism evidence="1 2">
    <name type="scientific">candidate division MSBL1 archaeon SCGC-AAA259O05</name>
    <dbReference type="NCBI Taxonomy" id="1698271"/>
    <lineage>
        <taxon>Archaea</taxon>
        <taxon>Methanobacteriati</taxon>
        <taxon>Methanobacteriota</taxon>
        <taxon>candidate division MSBL1</taxon>
    </lineage>
</organism>
<dbReference type="EMBL" id="LHXV01000012">
    <property type="protein sequence ID" value="KXB01435.1"/>
    <property type="molecule type" value="Genomic_DNA"/>
</dbReference>